<evidence type="ECO:0000259" key="2">
    <source>
        <dbReference type="Pfam" id="PF20736"/>
    </source>
</evidence>
<name>A0A2K2FQZ4_9CLOT</name>
<dbReference type="GO" id="GO:0005975">
    <property type="term" value="P:carbohydrate metabolic process"/>
    <property type="evidence" value="ECO:0007669"/>
    <property type="project" value="InterPro"/>
</dbReference>
<dbReference type="Pfam" id="PF20737">
    <property type="entry name" value="Glyco_hydro127C"/>
    <property type="match status" value="1"/>
</dbReference>
<dbReference type="InterPro" id="IPR012878">
    <property type="entry name" value="Beta-AFase-like_GH127_cat"/>
</dbReference>
<comment type="caution">
    <text evidence="4">The sequence shown here is derived from an EMBL/GenBank/DDBJ whole genome shotgun (WGS) entry which is preliminary data.</text>
</comment>
<dbReference type="KEGG" id="cthd:CDO33_11030"/>
<dbReference type="SUPFAM" id="SSF48208">
    <property type="entry name" value="Six-hairpin glycosidases"/>
    <property type="match status" value="1"/>
</dbReference>
<gene>
    <name evidence="4" type="ORF">CDQ84_02110</name>
</gene>
<keyword evidence="5" id="KW-1185">Reference proteome</keyword>
<dbReference type="InterPro" id="IPR049046">
    <property type="entry name" value="Beta-AFase-like_GH127_middle"/>
</dbReference>
<evidence type="ECO:0000259" key="3">
    <source>
        <dbReference type="Pfam" id="PF20737"/>
    </source>
</evidence>
<dbReference type="PANTHER" id="PTHR43465">
    <property type="entry name" value="DUF1680 DOMAIN PROTEIN (AFU_ORTHOLOGUE AFUA_1G08910)"/>
    <property type="match status" value="1"/>
</dbReference>
<feature type="domain" description="Non-reducing end beta-L-arabinofuranosidase-like GH127 middle" evidence="2">
    <location>
        <begin position="422"/>
        <end position="515"/>
    </location>
</feature>
<dbReference type="EMBL" id="NIOJ01000003">
    <property type="protein sequence ID" value="PNU01201.1"/>
    <property type="molecule type" value="Genomic_DNA"/>
</dbReference>
<evidence type="ECO:0000313" key="4">
    <source>
        <dbReference type="EMBL" id="PNU01201.1"/>
    </source>
</evidence>
<dbReference type="PANTHER" id="PTHR43465:SF2">
    <property type="entry name" value="DUF1680 DOMAIN PROTEIN (AFU_ORTHOLOGUE AFUA_1G08910)"/>
    <property type="match status" value="1"/>
</dbReference>
<accession>A0A2K2FQZ4</accession>
<dbReference type="InterPro" id="IPR049174">
    <property type="entry name" value="Beta-AFase-like"/>
</dbReference>
<dbReference type="Pfam" id="PF07944">
    <property type="entry name" value="Beta-AFase-like_GH127_cat"/>
    <property type="match status" value="1"/>
</dbReference>
<sequence>MKSMKQYGGCPVGFEKVSINGGFWAEKQKLMEDITIDALYKRFEETGRFEALKGEWREGKPNKPHIFWESDIAKWIEGVAYKLQKSRDKELEKKIDYLVDLMEAYQSEDGYLNIYFTVVEPEARFTRCTDHELYCAGHLIEAAIAYDKATGKDKFLKIMKRYADLIDRVFRIEHSAAFDTPGHEEIELALYKLYMHTGENRYLQLAMYFIDTRGTSKRDKTYDFASLEYMQSHLPVREQFTAEGHCVRALYLYSGMADLALHNKNESLYNACDKLFDNITQKRMYITGGLGSTYRGEAFTYDYDLPELTAYAETCASIALALFARRMWLISPNGKYADAAELAIYNTALSGVSLTGDSFFYENPLYADPKKKAFNDSRPRGLMQHLPIMERAKVFDCSCCPPNILRFIESIGDFAYSSSGDTVFAHCYMDSKAEIPLEHQIVNIEQHTQYPYDGKIVFSVKDGCGFSFALHIPEWARSFDIKVNDSECQFTLKDGYAYIDRLLGTGDMIELNLDMQIETVEANPEVRDICGRAALKRGPIVFCAEGADNRFNLRDVRIRRDTRWQIYEKEIANTRLIGISGPAEVRRRIDGLYSAEPIERQEVTLNLIPYHAWANRGVNEMNVWFLLKD</sequence>
<protein>
    <recommendedName>
        <fullName evidence="6">Glycoside hydrolase family 127 protein</fullName>
    </recommendedName>
</protein>
<organism evidence="4 5">
    <name type="scientific">Clostridium thermosuccinogenes</name>
    <dbReference type="NCBI Taxonomy" id="84032"/>
    <lineage>
        <taxon>Bacteria</taxon>
        <taxon>Bacillati</taxon>
        <taxon>Bacillota</taxon>
        <taxon>Clostridia</taxon>
        <taxon>Eubacteriales</taxon>
        <taxon>Clostridiaceae</taxon>
        <taxon>Clostridium</taxon>
    </lineage>
</organism>
<evidence type="ECO:0000313" key="5">
    <source>
        <dbReference type="Proteomes" id="UP000236151"/>
    </source>
</evidence>
<proteinExistence type="predicted"/>
<evidence type="ECO:0008006" key="6">
    <source>
        <dbReference type="Google" id="ProtNLM"/>
    </source>
</evidence>
<dbReference type="InterPro" id="IPR008928">
    <property type="entry name" value="6-hairpin_glycosidase_sf"/>
</dbReference>
<dbReference type="AlphaFoldDB" id="A0A2K2FQZ4"/>
<reference evidence="4 5" key="1">
    <citation type="submission" date="2017-06" db="EMBL/GenBank/DDBJ databases">
        <title>Investigating the central metabolism of Clostridium thermosuccinogenes.</title>
        <authorList>
            <person name="Koendjbiharie J.G."/>
            <person name="van Kranenburg R."/>
        </authorList>
    </citation>
    <scope>NUCLEOTIDE SEQUENCE [LARGE SCALE GENOMIC DNA]</scope>
    <source>
        <strain evidence="4 5">DSM 5806</strain>
    </source>
</reference>
<feature type="domain" description="Non-reducing end beta-L-arabinofuranosidase-like GH127 catalytic" evidence="1">
    <location>
        <begin position="17"/>
        <end position="412"/>
    </location>
</feature>
<evidence type="ECO:0000259" key="1">
    <source>
        <dbReference type="Pfam" id="PF07944"/>
    </source>
</evidence>
<dbReference type="InterPro" id="IPR049049">
    <property type="entry name" value="Beta-AFase-like_GH127_C"/>
</dbReference>
<feature type="domain" description="Non-reducing end beta-L-arabinofuranosidase-like GH127 C-terminal" evidence="3">
    <location>
        <begin position="518"/>
        <end position="625"/>
    </location>
</feature>
<dbReference type="Pfam" id="PF20736">
    <property type="entry name" value="Glyco_hydro127M"/>
    <property type="match status" value="1"/>
</dbReference>
<dbReference type="Proteomes" id="UP000236151">
    <property type="component" value="Unassembled WGS sequence"/>
</dbReference>